<evidence type="ECO:0008006" key="3">
    <source>
        <dbReference type="Google" id="ProtNLM"/>
    </source>
</evidence>
<reference evidence="1 2" key="1">
    <citation type="journal article" date="2015" name="Stand. Genomic Sci.">
        <title>Genomic Encyclopedia of Bacterial and Archaeal Type Strains, Phase III: the genomes of soil and plant-associated and newly described type strains.</title>
        <authorList>
            <person name="Whitman W.B."/>
            <person name="Woyke T."/>
            <person name="Klenk H.P."/>
            <person name="Zhou Y."/>
            <person name="Lilburn T.G."/>
            <person name="Beck B.J."/>
            <person name="De Vos P."/>
            <person name="Vandamme P."/>
            <person name="Eisen J.A."/>
            <person name="Garrity G."/>
            <person name="Hugenholtz P."/>
            <person name="Kyrpides N.C."/>
        </authorList>
    </citation>
    <scope>NUCLEOTIDE SEQUENCE [LARGE SCALE GENOMIC DNA]</scope>
    <source>
        <strain evidence="1 2">CGMCC 1.6844</strain>
    </source>
</reference>
<dbReference type="AlphaFoldDB" id="A0A562KCS7"/>
<evidence type="ECO:0000313" key="2">
    <source>
        <dbReference type="Proteomes" id="UP000315312"/>
    </source>
</evidence>
<dbReference type="Proteomes" id="UP000315312">
    <property type="component" value="Unassembled WGS sequence"/>
</dbReference>
<evidence type="ECO:0000313" key="1">
    <source>
        <dbReference type="EMBL" id="TWH93023.1"/>
    </source>
</evidence>
<name>A0A562KCS7_9FLAO</name>
<sequence>MRKLRIIYFLVILSIGCAGNKKLDLERENCNENLIFKKEFFSNLSILDDYYKNKSKSTNIANDIQLNFEEKLEKLDKIKSDYYKAIRFFSKYSKTNSEHAGNYINQIPYNKYLNYRKVWINWYEKNKCKNLELIE</sequence>
<dbReference type="OrthoDB" id="1274362at2"/>
<dbReference type="PROSITE" id="PS51257">
    <property type="entry name" value="PROKAR_LIPOPROTEIN"/>
    <property type="match status" value="1"/>
</dbReference>
<protein>
    <recommendedName>
        <fullName evidence="3">Lipoprotein</fullName>
    </recommendedName>
</protein>
<gene>
    <name evidence="1" type="ORF">IP97_02092</name>
</gene>
<accession>A0A562KCS7</accession>
<keyword evidence="2" id="KW-1185">Reference proteome</keyword>
<dbReference type="EMBL" id="VLKM01000009">
    <property type="protein sequence ID" value="TWH93023.1"/>
    <property type="molecule type" value="Genomic_DNA"/>
</dbReference>
<proteinExistence type="predicted"/>
<organism evidence="1 2">
    <name type="scientific">Flavobacterium cheniae</name>
    <dbReference type="NCBI Taxonomy" id="295428"/>
    <lineage>
        <taxon>Bacteria</taxon>
        <taxon>Pseudomonadati</taxon>
        <taxon>Bacteroidota</taxon>
        <taxon>Flavobacteriia</taxon>
        <taxon>Flavobacteriales</taxon>
        <taxon>Flavobacteriaceae</taxon>
        <taxon>Flavobacterium</taxon>
    </lineage>
</organism>
<comment type="caution">
    <text evidence="1">The sequence shown here is derived from an EMBL/GenBank/DDBJ whole genome shotgun (WGS) entry which is preliminary data.</text>
</comment>
<dbReference type="RefSeq" id="WP_133606062.1">
    <property type="nucleotide sequence ID" value="NZ_SNZC01000001.1"/>
</dbReference>